<dbReference type="Proteomes" id="UP000276133">
    <property type="component" value="Unassembled WGS sequence"/>
</dbReference>
<dbReference type="AlphaFoldDB" id="A0A3M7Q7S1"/>
<protein>
    <submittedName>
        <fullName evidence="1">Uncharacterized protein</fullName>
    </submittedName>
</protein>
<name>A0A3M7Q7S1_BRAPC</name>
<dbReference type="EMBL" id="REGN01007030">
    <property type="protein sequence ID" value="RNA07460.1"/>
    <property type="molecule type" value="Genomic_DNA"/>
</dbReference>
<gene>
    <name evidence="1" type="ORF">BpHYR1_050795</name>
</gene>
<evidence type="ECO:0000313" key="1">
    <source>
        <dbReference type="EMBL" id="RNA07460.1"/>
    </source>
</evidence>
<organism evidence="1 2">
    <name type="scientific">Brachionus plicatilis</name>
    <name type="common">Marine rotifer</name>
    <name type="synonym">Brachionus muelleri</name>
    <dbReference type="NCBI Taxonomy" id="10195"/>
    <lineage>
        <taxon>Eukaryota</taxon>
        <taxon>Metazoa</taxon>
        <taxon>Spiralia</taxon>
        <taxon>Gnathifera</taxon>
        <taxon>Rotifera</taxon>
        <taxon>Eurotatoria</taxon>
        <taxon>Monogononta</taxon>
        <taxon>Pseudotrocha</taxon>
        <taxon>Ploima</taxon>
        <taxon>Brachionidae</taxon>
        <taxon>Brachionus</taxon>
    </lineage>
</organism>
<reference evidence="1 2" key="1">
    <citation type="journal article" date="2018" name="Sci. Rep.">
        <title>Genomic signatures of local adaptation to the degree of environmental predictability in rotifers.</title>
        <authorList>
            <person name="Franch-Gras L."/>
            <person name="Hahn C."/>
            <person name="Garcia-Roger E.M."/>
            <person name="Carmona M.J."/>
            <person name="Serra M."/>
            <person name="Gomez A."/>
        </authorList>
    </citation>
    <scope>NUCLEOTIDE SEQUENCE [LARGE SCALE GENOMIC DNA]</scope>
    <source>
        <strain evidence="1">HYR1</strain>
    </source>
</reference>
<evidence type="ECO:0000313" key="2">
    <source>
        <dbReference type="Proteomes" id="UP000276133"/>
    </source>
</evidence>
<dbReference type="OrthoDB" id="93990at2759"/>
<accession>A0A3M7Q7S1</accession>
<sequence>MKELALNTKENPRSIMIETRKCDDDDVVIQNSNFDNLRQLITRLRKDKAGYGKNPKCLSSICIPDNLKMTYRNKLFFYRDSGPSDEKRKLIFTTEDNLRLLEKYRDWFCDGTFDISPVLFTQLSTIHIILNNKDLLLVYAMLPNKEQTT</sequence>
<proteinExistence type="predicted"/>
<comment type="caution">
    <text evidence="1">The sequence shown here is derived from an EMBL/GenBank/DDBJ whole genome shotgun (WGS) entry which is preliminary data.</text>
</comment>
<keyword evidence="2" id="KW-1185">Reference proteome</keyword>